<dbReference type="PANTHER" id="PTHR15555">
    <property type="entry name" value="ZINC FINGER HIT DOMAIN CONTAINING PROTEIN 2 PROTEIN FON -RELATED"/>
    <property type="match status" value="1"/>
</dbReference>
<proteinExistence type="predicted"/>
<feature type="region of interest" description="Disordered" evidence="1">
    <location>
        <begin position="249"/>
        <end position="268"/>
    </location>
</feature>
<comment type="caution">
    <text evidence="3">The sequence shown here is derived from an EMBL/GenBank/DDBJ whole genome shotgun (WGS) entry which is preliminary data.</text>
</comment>
<name>A0AAX6GIU3_IRIPA</name>
<reference evidence="3" key="2">
    <citation type="submission" date="2023-04" db="EMBL/GenBank/DDBJ databases">
        <authorList>
            <person name="Bruccoleri R.E."/>
            <person name="Oakeley E.J."/>
            <person name="Faust A.-M."/>
            <person name="Dessus-Babus S."/>
            <person name="Altorfer M."/>
            <person name="Burckhardt D."/>
            <person name="Oertli M."/>
            <person name="Naumann U."/>
            <person name="Petersen F."/>
            <person name="Wong J."/>
        </authorList>
    </citation>
    <scope>NUCLEOTIDE SEQUENCE</scope>
    <source>
        <strain evidence="3">GSM-AAB239-AS_SAM_17_03QT</strain>
        <tissue evidence="3">Leaf</tissue>
    </source>
</reference>
<evidence type="ECO:0000313" key="4">
    <source>
        <dbReference type="Proteomes" id="UP001140949"/>
    </source>
</evidence>
<dbReference type="InterPro" id="IPR039646">
    <property type="entry name" value="ZNHIT2"/>
</dbReference>
<accession>A0AAX6GIU3</accession>
<dbReference type="PANTHER" id="PTHR15555:SF0">
    <property type="entry name" value="ZINC FINGER HIT DOMAIN-CONTAINING PROTEIN 2"/>
    <property type="match status" value="1"/>
</dbReference>
<dbReference type="Proteomes" id="UP001140949">
    <property type="component" value="Unassembled WGS sequence"/>
</dbReference>
<gene>
    <name evidence="3" type="ORF">M6B38_363860</name>
</gene>
<evidence type="ECO:0000256" key="1">
    <source>
        <dbReference type="SAM" id="MobiDB-lite"/>
    </source>
</evidence>
<feature type="region of interest" description="Disordered" evidence="1">
    <location>
        <begin position="1"/>
        <end position="28"/>
    </location>
</feature>
<dbReference type="InterPro" id="IPR007009">
    <property type="entry name" value="Shq1_C"/>
</dbReference>
<reference evidence="3" key="1">
    <citation type="journal article" date="2023" name="GigaByte">
        <title>Genome assembly of the bearded iris, Iris pallida Lam.</title>
        <authorList>
            <person name="Bruccoleri R.E."/>
            <person name="Oakeley E.J."/>
            <person name="Faust A.M.E."/>
            <person name="Altorfer M."/>
            <person name="Dessus-Babus S."/>
            <person name="Burckhardt D."/>
            <person name="Oertli M."/>
            <person name="Naumann U."/>
            <person name="Petersen F."/>
            <person name="Wong J."/>
        </authorList>
    </citation>
    <scope>NUCLEOTIDE SEQUENCE</scope>
    <source>
        <strain evidence="3">GSM-AAB239-AS_SAM_17_03QT</strain>
    </source>
</reference>
<sequence>MRWPRRSRNKTAVTLRRRGGSGRSTREGGELGRRLVLWRQGLADGNYHCGGVRHRVVGLLGLNFEVRPTHSSCSTYFQSRLRKTQKEGTRHRVVGLPWTKWSSSRKRRHQLPSRKSDDLSRRHSLRCTESFMRENVMGELQHLQPEDETKRKMLEILKRFHSEDETNSDEEDESMLSEETIQKVISGNEIRVEDLSQEEIKQFQRAVASGELSKMIEPWNPWWKQRSAQRISLSPDGSRLIRPLHEQNESNLSEVPAGPENPLPPLSKLSQASPSPLLAVHLVDILYSYCFTLRLYNGDWHADPLGAATEVLTLSAVLSDDARPETVAEALSSCLEKICSPMYRHTGGFPFGVGIIDDVNSLLSLGGNALICLLSDLRMLIQAGEGMIKSEMSSKGKGSGSSRKLKGAERKAYFLMCWVHEQPGEAWSSLASLVEVEKASILAVNRGRKKPGTAEEKDLSRSKVLIEEF</sequence>
<protein>
    <submittedName>
        <fullName evidence="3">Zinc finger HIT domain-containing protein 2</fullName>
    </submittedName>
</protein>
<dbReference type="EMBL" id="JANAVB010019600">
    <property type="protein sequence ID" value="KAJ6828197.1"/>
    <property type="molecule type" value="Genomic_DNA"/>
</dbReference>
<keyword evidence="4" id="KW-1185">Reference proteome</keyword>
<dbReference type="AlphaFoldDB" id="A0AAX6GIU3"/>
<dbReference type="Pfam" id="PF04925">
    <property type="entry name" value="SHQ1"/>
    <property type="match status" value="1"/>
</dbReference>
<feature type="domain" description="Shq1 C-terminal" evidence="2">
    <location>
        <begin position="275"/>
        <end position="383"/>
    </location>
</feature>
<feature type="compositionally biased region" description="Basic residues" evidence="1">
    <location>
        <begin position="1"/>
        <end position="20"/>
    </location>
</feature>
<evidence type="ECO:0000313" key="3">
    <source>
        <dbReference type="EMBL" id="KAJ6828197.1"/>
    </source>
</evidence>
<organism evidence="3 4">
    <name type="scientific">Iris pallida</name>
    <name type="common">Sweet iris</name>
    <dbReference type="NCBI Taxonomy" id="29817"/>
    <lineage>
        <taxon>Eukaryota</taxon>
        <taxon>Viridiplantae</taxon>
        <taxon>Streptophyta</taxon>
        <taxon>Embryophyta</taxon>
        <taxon>Tracheophyta</taxon>
        <taxon>Spermatophyta</taxon>
        <taxon>Magnoliopsida</taxon>
        <taxon>Liliopsida</taxon>
        <taxon>Asparagales</taxon>
        <taxon>Iridaceae</taxon>
        <taxon>Iridoideae</taxon>
        <taxon>Irideae</taxon>
        <taxon>Iris</taxon>
    </lineage>
</organism>
<evidence type="ECO:0000259" key="2">
    <source>
        <dbReference type="Pfam" id="PF04925"/>
    </source>
</evidence>